<dbReference type="AlphaFoldDB" id="A0ABD0MBS0"/>
<name>A0ABD0MBS0_9CAEN</name>
<proteinExistence type="predicted"/>
<feature type="non-terminal residue" evidence="2">
    <location>
        <position position="1"/>
    </location>
</feature>
<protein>
    <submittedName>
        <fullName evidence="2">Uncharacterized protein</fullName>
    </submittedName>
</protein>
<accession>A0ABD0MBS0</accession>
<comment type="caution">
    <text evidence="2">The sequence shown here is derived from an EMBL/GenBank/DDBJ whole genome shotgun (WGS) entry which is preliminary data.</text>
</comment>
<sequence length="270" mass="30637">SWERRHPARSSEKWRKFPGPYFWCRTTDNRKGSGCTFRSLPGTLRQHGVNLAVQETARKVKVIGDALEFATEAIQLITASPKRQVLFENIQVQANEKLPGIRPFCPARWAVRASAMYSLLQNYIVTENLSCSIQSKQTTCEGATKAAELCLKNLNNQRLDEAFSRFFEEARKKADANQVDEPCLPRGKRPPKRIDDGASPYRSPDVESYYRQQYFEVIDTVSGASEDRFHKKNFLVARQIEQVLTSGKGLDDTDIPSTYAADLNINNLKV</sequence>
<evidence type="ECO:0000313" key="3">
    <source>
        <dbReference type="Proteomes" id="UP001519460"/>
    </source>
</evidence>
<keyword evidence="3" id="KW-1185">Reference proteome</keyword>
<evidence type="ECO:0000256" key="1">
    <source>
        <dbReference type="SAM" id="MobiDB-lite"/>
    </source>
</evidence>
<organism evidence="2 3">
    <name type="scientific">Batillaria attramentaria</name>
    <dbReference type="NCBI Taxonomy" id="370345"/>
    <lineage>
        <taxon>Eukaryota</taxon>
        <taxon>Metazoa</taxon>
        <taxon>Spiralia</taxon>
        <taxon>Lophotrochozoa</taxon>
        <taxon>Mollusca</taxon>
        <taxon>Gastropoda</taxon>
        <taxon>Caenogastropoda</taxon>
        <taxon>Sorbeoconcha</taxon>
        <taxon>Cerithioidea</taxon>
        <taxon>Batillariidae</taxon>
        <taxon>Batillaria</taxon>
    </lineage>
</organism>
<evidence type="ECO:0000313" key="2">
    <source>
        <dbReference type="EMBL" id="KAK7508501.1"/>
    </source>
</evidence>
<gene>
    <name evidence="2" type="ORF">BaRGS_00000067</name>
</gene>
<dbReference type="Proteomes" id="UP001519460">
    <property type="component" value="Unassembled WGS sequence"/>
</dbReference>
<dbReference type="EMBL" id="JACVVK020000001">
    <property type="protein sequence ID" value="KAK7508501.1"/>
    <property type="molecule type" value="Genomic_DNA"/>
</dbReference>
<feature type="region of interest" description="Disordered" evidence="1">
    <location>
        <begin position="177"/>
        <end position="202"/>
    </location>
</feature>
<reference evidence="2 3" key="1">
    <citation type="journal article" date="2023" name="Sci. Data">
        <title>Genome assembly of the Korean intertidal mud-creeper Batillaria attramentaria.</title>
        <authorList>
            <person name="Patra A.K."/>
            <person name="Ho P.T."/>
            <person name="Jun S."/>
            <person name="Lee S.J."/>
            <person name="Kim Y."/>
            <person name="Won Y.J."/>
        </authorList>
    </citation>
    <scope>NUCLEOTIDE SEQUENCE [LARGE SCALE GENOMIC DNA]</scope>
    <source>
        <strain evidence="2">Wonlab-2016</strain>
    </source>
</reference>